<name>F0SWL7_SYNGF</name>
<dbReference type="UniPathway" id="UPA00219"/>
<keyword evidence="5 7" id="KW-0413">Isomerase</keyword>
<comment type="function">
    <text evidence="7">Provides the (R)-glutamate required for cell wall biosynthesis.</text>
</comment>
<comment type="similarity">
    <text evidence="7">Belongs to the aspartate/glutamate racemases family.</text>
</comment>
<evidence type="ECO:0000313" key="9">
    <source>
        <dbReference type="Proteomes" id="UP000007488"/>
    </source>
</evidence>
<evidence type="ECO:0000256" key="5">
    <source>
        <dbReference type="ARBA" id="ARBA00023235"/>
    </source>
</evidence>
<evidence type="ECO:0000256" key="7">
    <source>
        <dbReference type="HAMAP-Rule" id="MF_00258"/>
    </source>
</evidence>
<gene>
    <name evidence="7" type="primary">murI</name>
    <name evidence="8" type="ordered locus">Sgly_2578</name>
</gene>
<dbReference type="PROSITE" id="PS00924">
    <property type="entry name" value="ASP_GLU_RACEMASE_2"/>
    <property type="match status" value="1"/>
</dbReference>
<feature type="binding site" evidence="7">
    <location>
        <begin position="75"/>
        <end position="76"/>
    </location>
    <ligand>
        <name>substrate</name>
    </ligand>
</feature>
<accession>F0SWL7</accession>
<evidence type="ECO:0000256" key="6">
    <source>
        <dbReference type="ARBA" id="ARBA00023316"/>
    </source>
</evidence>
<dbReference type="SUPFAM" id="SSF53681">
    <property type="entry name" value="Aspartate/glutamate racemase"/>
    <property type="match status" value="2"/>
</dbReference>
<comment type="pathway">
    <text evidence="7">Cell wall biogenesis; peptidoglycan biosynthesis.</text>
</comment>
<dbReference type="HAMAP" id="MF_00258">
    <property type="entry name" value="Glu_racemase"/>
    <property type="match status" value="1"/>
</dbReference>
<feature type="binding site" evidence="7">
    <location>
        <begin position="206"/>
        <end position="207"/>
    </location>
    <ligand>
        <name>substrate</name>
    </ligand>
</feature>
<keyword evidence="6 7" id="KW-0961">Cell wall biogenesis/degradation</keyword>
<dbReference type="PANTHER" id="PTHR21198">
    <property type="entry name" value="GLUTAMATE RACEMASE"/>
    <property type="match status" value="1"/>
</dbReference>
<dbReference type="InterPro" id="IPR001920">
    <property type="entry name" value="Asp/Glu_race"/>
</dbReference>
<dbReference type="GO" id="GO:0009252">
    <property type="term" value="P:peptidoglycan biosynthetic process"/>
    <property type="evidence" value="ECO:0007669"/>
    <property type="project" value="UniProtKB-UniRule"/>
</dbReference>
<dbReference type="InterPro" id="IPR033134">
    <property type="entry name" value="Asp/Glu_racemase_AS_2"/>
</dbReference>
<evidence type="ECO:0000256" key="4">
    <source>
        <dbReference type="ARBA" id="ARBA00022984"/>
    </source>
</evidence>
<keyword evidence="4 7" id="KW-0573">Peptidoglycan synthesis</keyword>
<comment type="catalytic activity">
    <reaction evidence="1 7">
        <text>L-glutamate = D-glutamate</text>
        <dbReference type="Rhea" id="RHEA:12813"/>
        <dbReference type="ChEBI" id="CHEBI:29985"/>
        <dbReference type="ChEBI" id="CHEBI:29986"/>
        <dbReference type="EC" id="5.1.1.3"/>
    </reaction>
</comment>
<dbReference type="OrthoDB" id="9801055at2"/>
<organism evidence="8 9">
    <name type="scientific">Syntrophobotulus glycolicus (strain DSM 8271 / FlGlyR)</name>
    <dbReference type="NCBI Taxonomy" id="645991"/>
    <lineage>
        <taxon>Bacteria</taxon>
        <taxon>Bacillati</taxon>
        <taxon>Bacillota</taxon>
        <taxon>Clostridia</taxon>
        <taxon>Eubacteriales</taxon>
        <taxon>Desulfitobacteriaceae</taxon>
        <taxon>Syntrophobotulus</taxon>
    </lineage>
</organism>
<dbReference type="eggNOG" id="COG0796">
    <property type="taxonomic scope" value="Bacteria"/>
</dbReference>
<feature type="active site" description="Proton donor/acceptor" evidence="7">
    <location>
        <position position="74"/>
    </location>
</feature>
<dbReference type="Proteomes" id="UP000007488">
    <property type="component" value="Chromosome"/>
</dbReference>
<keyword evidence="9" id="KW-1185">Reference proteome</keyword>
<dbReference type="EC" id="5.1.1.3" evidence="2 7"/>
<dbReference type="EMBL" id="CP002547">
    <property type="protein sequence ID" value="ADY56857.1"/>
    <property type="molecule type" value="Genomic_DNA"/>
</dbReference>
<evidence type="ECO:0000313" key="8">
    <source>
        <dbReference type="EMBL" id="ADY56857.1"/>
    </source>
</evidence>
<dbReference type="GO" id="GO:0008360">
    <property type="term" value="P:regulation of cell shape"/>
    <property type="evidence" value="ECO:0007669"/>
    <property type="project" value="UniProtKB-KW"/>
</dbReference>
<dbReference type="Gene3D" id="3.40.50.1860">
    <property type="match status" value="2"/>
</dbReference>
<dbReference type="PANTHER" id="PTHR21198:SF2">
    <property type="entry name" value="GLUTAMATE RACEMASE"/>
    <property type="match status" value="1"/>
</dbReference>
<feature type="binding site" evidence="7">
    <location>
        <begin position="11"/>
        <end position="12"/>
    </location>
    <ligand>
        <name>substrate</name>
    </ligand>
</feature>
<dbReference type="GO" id="GO:0008881">
    <property type="term" value="F:glutamate racemase activity"/>
    <property type="evidence" value="ECO:0007669"/>
    <property type="project" value="UniProtKB-UniRule"/>
</dbReference>
<dbReference type="HOGENOM" id="CLU_052344_0_2_9"/>
<feature type="binding site" evidence="7">
    <location>
        <begin position="43"/>
        <end position="44"/>
    </location>
    <ligand>
        <name>substrate</name>
    </ligand>
</feature>
<evidence type="ECO:0000256" key="2">
    <source>
        <dbReference type="ARBA" id="ARBA00013090"/>
    </source>
</evidence>
<reference evidence="8 9" key="1">
    <citation type="journal article" date="2011" name="Stand. Genomic Sci.">
        <title>Complete genome sequence of Syntrophobotulus glycolicus type strain (FlGlyR).</title>
        <authorList>
            <person name="Han C."/>
            <person name="Mwirichia R."/>
            <person name="Chertkov O."/>
            <person name="Held B."/>
            <person name="Lapidus A."/>
            <person name="Nolan M."/>
            <person name="Lucas S."/>
            <person name="Hammon N."/>
            <person name="Deshpande S."/>
            <person name="Cheng J.F."/>
            <person name="Tapia R."/>
            <person name="Goodwin L."/>
            <person name="Pitluck S."/>
            <person name="Huntemann M."/>
            <person name="Liolios K."/>
            <person name="Ivanova N."/>
            <person name="Pagani I."/>
            <person name="Mavromatis K."/>
            <person name="Ovchinikova G."/>
            <person name="Pati A."/>
            <person name="Chen A."/>
            <person name="Palaniappan K."/>
            <person name="Land M."/>
            <person name="Hauser L."/>
            <person name="Brambilla E.M."/>
            <person name="Rohde M."/>
            <person name="Spring S."/>
            <person name="Sikorski J."/>
            <person name="Goker M."/>
            <person name="Woyke T."/>
            <person name="Bristow J."/>
            <person name="Eisen J.A."/>
            <person name="Markowitz V."/>
            <person name="Hugenholtz P."/>
            <person name="Kyrpides N.C."/>
            <person name="Klenk H.P."/>
            <person name="Detter J.C."/>
        </authorList>
    </citation>
    <scope>NUCLEOTIDE SEQUENCE [LARGE SCALE GENOMIC DNA]</scope>
    <source>
        <strain evidence="9">DSM 8271 / FlGlyR</strain>
    </source>
</reference>
<dbReference type="GO" id="GO:0071555">
    <property type="term" value="P:cell wall organization"/>
    <property type="evidence" value="ECO:0007669"/>
    <property type="project" value="UniProtKB-KW"/>
</dbReference>
<dbReference type="InterPro" id="IPR004391">
    <property type="entry name" value="Glu_race"/>
</dbReference>
<dbReference type="STRING" id="645991.Sgly_2578"/>
<sequence length="304" mass="32489">MAKHHVIGVFDSGVGGLTVVKQILASIPDARIVYFGDTARAPYGSRSKEEIIAFSSQIIPFLISQGADIIVAACNTSSANALPVIKKDFDLPIIGPIESGACLAVKMTRNGKIGLLATERTVASEAFHLAVTKVLTKGVRPLAEKSGASGQSGEKPISLVKSQACPLFVPLIEAGLADSDQARNIVGMYLAPLTEAGVDTIILGCTHYPFLNSAITDLVGEKVVLVDPAVEIVSELRKAFKEIEKAEKEGSRRQNSREKEDQWKQGQVKYFVSGDPGLFVSVGNTLMDGSIRLRDVRLKDLAAE</sequence>
<evidence type="ECO:0000256" key="3">
    <source>
        <dbReference type="ARBA" id="ARBA00022960"/>
    </source>
</evidence>
<dbReference type="KEGG" id="sgy:Sgly_2578"/>
<reference evidence="9" key="2">
    <citation type="submission" date="2011-02" db="EMBL/GenBank/DDBJ databases">
        <title>The complete genome of Syntrophobotulus glycolicus DSM 8271.</title>
        <authorList>
            <person name="Lucas S."/>
            <person name="Copeland A."/>
            <person name="Lapidus A."/>
            <person name="Bruce D."/>
            <person name="Goodwin L."/>
            <person name="Pitluck S."/>
            <person name="Kyrpides N."/>
            <person name="Mavromatis K."/>
            <person name="Pagani I."/>
            <person name="Ivanova N."/>
            <person name="Mikhailova N."/>
            <person name="Chertkov O."/>
            <person name="Held B."/>
            <person name="Detter J.C."/>
            <person name="Tapia R."/>
            <person name="Han C."/>
            <person name="Land M."/>
            <person name="Hauser L."/>
            <person name="Markowitz V."/>
            <person name="Cheng J.-F."/>
            <person name="Hugenholtz P."/>
            <person name="Woyke T."/>
            <person name="Wu D."/>
            <person name="Spring S."/>
            <person name="Schroeder M."/>
            <person name="Brambilla E."/>
            <person name="Klenk H.-P."/>
            <person name="Eisen J.A."/>
        </authorList>
    </citation>
    <scope>NUCLEOTIDE SEQUENCE [LARGE SCALE GENOMIC DNA]</scope>
    <source>
        <strain evidence="9">DSM 8271 / FlGlyR</strain>
    </source>
</reference>
<dbReference type="Pfam" id="PF01177">
    <property type="entry name" value="Asp_Glu_race"/>
    <property type="match status" value="1"/>
</dbReference>
<protein>
    <recommendedName>
        <fullName evidence="2 7">Glutamate racemase</fullName>
        <ecNumber evidence="2 7">5.1.1.3</ecNumber>
    </recommendedName>
</protein>
<keyword evidence="3 7" id="KW-0133">Cell shape</keyword>
<evidence type="ECO:0000256" key="1">
    <source>
        <dbReference type="ARBA" id="ARBA00001602"/>
    </source>
</evidence>
<feature type="active site" description="Proton donor/acceptor" evidence="7">
    <location>
        <position position="205"/>
    </location>
</feature>
<proteinExistence type="inferred from homology"/>
<dbReference type="InterPro" id="IPR015942">
    <property type="entry name" value="Asp/Glu/hydantoin_racemase"/>
</dbReference>
<dbReference type="RefSeq" id="WP_013625722.1">
    <property type="nucleotide sequence ID" value="NC_015172.1"/>
</dbReference>
<dbReference type="AlphaFoldDB" id="F0SWL7"/>